<gene>
    <name evidence="2" type="ORF">MM415A00921_0025</name>
    <name evidence="3" type="ORF">MM415B03482_0003</name>
    <name evidence="1" type="ORF">TM448A00108_0086</name>
    <name evidence="4" type="ORF">TM448B00355_0058</name>
</gene>
<dbReference type="AlphaFoldDB" id="A0A6H1ZAG8"/>
<protein>
    <submittedName>
        <fullName evidence="1">Uncharacterized protein</fullName>
    </submittedName>
</protein>
<evidence type="ECO:0000313" key="4">
    <source>
        <dbReference type="EMBL" id="QJH95205.1"/>
    </source>
</evidence>
<sequence length="91" mass="10752">MDIVPNHRIKFECVNNQDAYLPDVINPVYVYKIDDEIKRYDLFDMDQNMNPKPLGIFRVTSVKHELMVTIDQMEQLIIVELSQILEDPKKS</sequence>
<evidence type="ECO:0000313" key="1">
    <source>
        <dbReference type="EMBL" id="QJA44459.1"/>
    </source>
</evidence>
<evidence type="ECO:0000313" key="3">
    <source>
        <dbReference type="EMBL" id="QJA91076.1"/>
    </source>
</evidence>
<dbReference type="EMBL" id="MT142375">
    <property type="protein sequence ID" value="QJA79296.1"/>
    <property type="molecule type" value="Genomic_DNA"/>
</dbReference>
<proteinExistence type="predicted"/>
<dbReference type="EMBL" id="MT144614">
    <property type="protein sequence ID" value="QJH95205.1"/>
    <property type="molecule type" value="Genomic_DNA"/>
</dbReference>
<dbReference type="EMBL" id="MT143976">
    <property type="protein sequence ID" value="QJA44459.1"/>
    <property type="molecule type" value="Genomic_DNA"/>
</dbReference>
<accession>A0A6H1ZAG8</accession>
<organism evidence="1">
    <name type="scientific">viral metagenome</name>
    <dbReference type="NCBI Taxonomy" id="1070528"/>
    <lineage>
        <taxon>unclassified sequences</taxon>
        <taxon>metagenomes</taxon>
        <taxon>organismal metagenomes</taxon>
    </lineage>
</organism>
<name>A0A6H1ZAG8_9ZZZZ</name>
<dbReference type="EMBL" id="MT142960">
    <property type="protein sequence ID" value="QJA91076.1"/>
    <property type="molecule type" value="Genomic_DNA"/>
</dbReference>
<reference evidence="1" key="1">
    <citation type="submission" date="2020-03" db="EMBL/GenBank/DDBJ databases">
        <title>The deep terrestrial virosphere.</title>
        <authorList>
            <person name="Holmfeldt K."/>
            <person name="Nilsson E."/>
            <person name="Simone D."/>
            <person name="Lopez-Fernandez M."/>
            <person name="Wu X."/>
            <person name="de Brujin I."/>
            <person name="Lundin D."/>
            <person name="Andersson A."/>
            <person name="Bertilsson S."/>
            <person name="Dopson M."/>
        </authorList>
    </citation>
    <scope>NUCLEOTIDE SEQUENCE</scope>
    <source>
        <strain evidence="2">MM415A00921</strain>
        <strain evidence="3">MM415B03482</strain>
        <strain evidence="1">TM448A00108</strain>
        <strain evidence="4">TM448B00355</strain>
    </source>
</reference>
<evidence type="ECO:0000313" key="2">
    <source>
        <dbReference type="EMBL" id="QJA79296.1"/>
    </source>
</evidence>